<dbReference type="PANTHER" id="PTHR10742">
    <property type="entry name" value="FLAVIN MONOAMINE OXIDASE"/>
    <property type="match status" value="1"/>
</dbReference>
<dbReference type="Pfam" id="PF01593">
    <property type="entry name" value="Amino_oxidase"/>
    <property type="match status" value="1"/>
</dbReference>
<dbReference type="GO" id="GO:0009063">
    <property type="term" value="P:amino acid catabolic process"/>
    <property type="evidence" value="ECO:0007669"/>
    <property type="project" value="TreeGrafter"/>
</dbReference>
<dbReference type="SUPFAM" id="SSF51905">
    <property type="entry name" value="FAD/NAD(P)-binding domain"/>
    <property type="match status" value="1"/>
</dbReference>
<evidence type="ECO:0000313" key="4">
    <source>
        <dbReference type="Proteomes" id="UP000065151"/>
    </source>
</evidence>
<name>A0A0U3QAF8_9MICC</name>
<dbReference type="InterPro" id="IPR002937">
    <property type="entry name" value="Amino_oxidase"/>
</dbReference>
<feature type="region of interest" description="Disordered" evidence="1">
    <location>
        <begin position="541"/>
        <end position="563"/>
    </location>
</feature>
<dbReference type="STRING" id="121292.AU252_09225"/>
<dbReference type="Gene3D" id="3.50.50.60">
    <property type="entry name" value="FAD/NAD(P)-binding domain"/>
    <property type="match status" value="1"/>
</dbReference>
<dbReference type="Proteomes" id="UP000065151">
    <property type="component" value="Chromosome"/>
</dbReference>
<gene>
    <name evidence="3" type="ORF">AU252_09225</name>
</gene>
<dbReference type="Gene3D" id="3.90.660.10">
    <property type="match status" value="1"/>
</dbReference>
<dbReference type="SUPFAM" id="SSF54373">
    <property type="entry name" value="FAD-linked reductases, C-terminal domain"/>
    <property type="match status" value="1"/>
</dbReference>
<dbReference type="InterPro" id="IPR036188">
    <property type="entry name" value="FAD/NAD-bd_sf"/>
</dbReference>
<dbReference type="KEGG" id="psul:AU252_09225"/>
<dbReference type="GO" id="GO:0001716">
    <property type="term" value="F:L-amino-acid oxidase activity"/>
    <property type="evidence" value="ECO:0007669"/>
    <property type="project" value="TreeGrafter"/>
</dbReference>
<reference evidence="3 4" key="1">
    <citation type="submission" date="2015-12" db="EMBL/GenBank/DDBJ databases">
        <authorList>
            <person name="Shamseldin A."/>
            <person name="Moawad H."/>
            <person name="Abd El-Rahim W.M."/>
            <person name="Sadowsky M.J."/>
        </authorList>
    </citation>
    <scope>NUCLEOTIDE SEQUENCE [LARGE SCALE GENOMIC DNA]</scope>
    <source>
        <strain evidence="3 4">Ar51</strain>
    </source>
</reference>
<feature type="compositionally biased region" description="Basic and acidic residues" evidence="1">
    <location>
        <begin position="552"/>
        <end position="563"/>
    </location>
</feature>
<feature type="domain" description="Amine oxidase" evidence="2">
    <location>
        <begin position="54"/>
        <end position="534"/>
    </location>
</feature>
<evidence type="ECO:0000256" key="1">
    <source>
        <dbReference type="SAM" id="MobiDB-lite"/>
    </source>
</evidence>
<accession>A0A0U3QAF8</accession>
<organism evidence="3">
    <name type="scientific">Pseudarthrobacter sulfonivorans</name>
    <dbReference type="NCBI Taxonomy" id="121292"/>
    <lineage>
        <taxon>Bacteria</taxon>
        <taxon>Bacillati</taxon>
        <taxon>Actinomycetota</taxon>
        <taxon>Actinomycetes</taxon>
        <taxon>Micrococcales</taxon>
        <taxon>Micrococcaceae</taxon>
        <taxon>Pseudarthrobacter</taxon>
    </lineage>
</organism>
<proteinExistence type="predicted"/>
<sequence length="563" mass="61735">MSIAATSTPTAPKVTMLNPDFPFPYDEYLGHSEGIGSVPADMYGAEVAVIGAGLSGLVAAHELMKMGLKPVIYESSRIGGRLRAGRPDGQPGPVADLGGMRFPRSGKSFFHYADMLDIETQPFPNPLTPAAGSTVIELAGRAYYAETAADLPQFFADVAAAWDDCLEERAHFSAMQEAIRTRDLATIKKLWNELVPRFDDVSFSGYLATSKAFSALPFEYREAFGQVGFGTGGWDTNFPDSFLEILRVVYVDADADQHRIIGGAQLLPERLWNHAPDTMAHWPAGTSLASLHGGNPRGAVTSVKRILNSDGTPGDIAITDKWGGTAHYPAVIATCQSWLLSARIDVDESLFSHKLWTAIERSHYLQSSKTFVVVDRPFWKDIDPETGRQVMSTTLTDRLTRGTYLLDNGPGQPALICLSYTWNDDALKWLPLDADERVRLMLHSLKQIYPTVDIASHIIGDPITVSWEDDPNFMGAFSDNLPGHYRYQERLYTHFMQEGHEPAHRGIYLAGDDVSWTGGWADGAVTTGLNAVWGVMTQLGGKTQAGNPGPGDRFEELKPIRLP</sequence>
<dbReference type="EMBL" id="CP013747">
    <property type="protein sequence ID" value="ALV41309.1"/>
    <property type="molecule type" value="Genomic_DNA"/>
</dbReference>
<dbReference type="PANTHER" id="PTHR10742:SF342">
    <property type="entry name" value="AMINE OXIDASE"/>
    <property type="match status" value="1"/>
</dbReference>
<dbReference type="Gene3D" id="1.10.405.40">
    <property type="match status" value="1"/>
</dbReference>
<dbReference type="InterPro" id="IPR050281">
    <property type="entry name" value="Flavin_monoamine_oxidase"/>
</dbReference>
<evidence type="ECO:0000259" key="2">
    <source>
        <dbReference type="Pfam" id="PF01593"/>
    </source>
</evidence>
<evidence type="ECO:0000313" key="3">
    <source>
        <dbReference type="EMBL" id="ALV41309.1"/>
    </source>
</evidence>
<protein>
    <submittedName>
        <fullName evidence="3">Amine oxidase</fullName>
    </submittedName>
</protein>
<dbReference type="AlphaFoldDB" id="A0A0U3QAF8"/>